<evidence type="ECO:0000256" key="4">
    <source>
        <dbReference type="SAM" id="MobiDB-lite"/>
    </source>
</evidence>
<feature type="compositionally biased region" description="Polar residues" evidence="4">
    <location>
        <begin position="442"/>
        <end position="462"/>
    </location>
</feature>
<dbReference type="PROSITE" id="PS51319">
    <property type="entry name" value="TFIIS_N"/>
    <property type="match status" value="1"/>
</dbReference>
<feature type="region of interest" description="Disordered" evidence="4">
    <location>
        <begin position="696"/>
        <end position="726"/>
    </location>
</feature>
<reference evidence="7" key="1">
    <citation type="submission" date="2020-03" db="EMBL/GenBank/DDBJ databases">
        <title>A high-quality chromosome-level genome assembly of a woody plant with both climbing and erect habits, Rhamnella rubrinervis.</title>
        <authorList>
            <person name="Lu Z."/>
            <person name="Yang Y."/>
            <person name="Zhu X."/>
            <person name="Sun Y."/>
        </authorList>
    </citation>
    <scope>NUCLEOTIDE SEQUENCE</scope>
    <source>
        <strain evidence="7">BYM</strain>
        <tissue evidence="7">Leaf</tissue>
    </source>
</reference>
<dbReference type="Gene3D" id="2.30.30.490">
    <property type="match status" value="1"/>
</dbReference>
<dbReference type="SMART" id="SM00439">
    <property type="entry name" value="BAH"/>
    <property type="match status" value="1"/>
</dbReference>
<dbReference type="InterPro" id="IPR017923">
    <property type="entry name" value="TFIIS_N"/>
</dbReference>
<dbReference type="CDD" id="cd00183">
    <property type="entry name" value="TFIIS_I"/>
    <property type="match status" value="1"/>
</dbReference>
<feature type="compositionally biased region" description="Basic and acidic residues" evidence="4">
    <location>
        <begin position="1101"/>
        <end position="1121"/>
    </location>
</feature>
<evidence type="ECO:0000256" key="2">
    <source>
        <dbReference type="ARBA" id="ARBA00023242"/>
    </source>
</evidence>
<gene>
    <name evidence="7" type="ORF">FNV43_RR14386</name>
</gene>
<dbReference type="Gene3D" id="1.20.930.10">
    <property type="entry name" value="Conserved domain common to transcription factors TFIIS, elongin A, CRSP70"/>
    <property type="match status" value="1"/>
</dbReference>
<dbReference type="Pfam" id="PF08711">
    <property type="entry name" value="Med26"/>
    <property type="match status" value="1"/>
</dbReference>
<evidence type="ECO:0000259" key="5">
    <source>
        <dbReference type="PROSITE" id="PS51038"/>
    </source>
</evidence>
<evidence type="ECO:0000256" key="1">
    <source>
        <dbReference type="ARBA" id="ARBA00004123"/>
    </source>
</evidence>
<dbReference type="SUPFAM" id="SSF47676">
    <property type="entry name" value="Conserved domain common to transcription factors TFIIS, elongin A, CRSP70"/>
    <property type="match status" value="1"/>
</dbReference>
<feature type="compositionally biased region" description="Polar residues" evidence="4">
    <location>
        <begin position="1359"/>
        <end position="1370"/>
    </location>
</feature>
<dbReference type="InterPro" id="IPR003617">
    <property type="entry name" value="TFIIS/CRSP70_N_sub"/>
</dbReference>
<feature type="compositionally biased region" description="Polar residues" evidence="4">
    <location>
        <begin position="823"/>
        <end position="842"/>
    </location>
</feature>
<sequence>MHGLGGEKWKRSRHMWPVPDSTATTVATNNSNTLDCFCKDGRKIRVGDCALFKPPQDSPPFIGIIRRLTLDTEGRLTLGVNWLYRSADIRLAKGILLEAALNEVFYSFHKDEIPAASLLHPCKVAFLRKGVELPPGISSFVCRRVYDIENKCLWWLTDKDYINERQEEVDQLLDKTRLEMHGAVQSGGRSPKPLNGPSSTAQLKSGSDCVQSSTSSFSSQAKGKKRERGDQGPDSVKRERLSKTEDGDTGQFRPESMLKSEIAKIADKGGLIDFEGVEKLVQLMQPDSADKKIDLAGRIMLVDVIAVTDRLDCLGRFVQLKGLPVLDEWLQEVHKGKIGDGSSGKENDKTTEDFLLALLRALDKLPVNLHALQSCNVGKSVNHLRSHKNSEIQKKARSLVDTWKKRVEAEMNMTDAKSGSSRGVSWPNKPASSEVSHVGSRKTGSSAEVGSKNSIIQPSVFKSQVKPGETASKPAASPGSTKSLIASAATIQKDQSLRMLVGGGTSDLPLTPIKEERSSSSSQSQNNSQSSDHAKTVGSSYREDARSSTAGSVSINKISGSASRHRKSSNGLHGSAISGVQKESGSGKVSTPNRSSTSEKASVAGLSSEKHSDMSLVDPGNNRIIVRLPNTGRSPARGASGSSFEDPVNACGRVSPPAEKIDNNDKKPKGTSDSFLANMSSDMNSDICQNKDGLVGSEEGNVPPASGEQHRATEDGEKPIEAPKAAGSLLKVTSRSGKSYEASLSSMNALIESCVKISEANASASPGDDVGMNLLASVAAGEISKSDNISPSVSPARNSVMAEGSCSGNDGKMKQPGEEVPQAQCQPIGNASSGATSDQGNTGDVLLTKNESRHSLSHTLTDDGGDGRGTSTSSGERAGECRVSWNCSSNSQQNVDIPSLKSDVKPGEPCDASVAVPCARKEGYMEAEGANQFHEQRKLGAYKTKDERTLENSSTVVLEAAPGSAKVEKDTEATCSSSGMGVDNRNADKEYSNDMLTEQKPSIKTESHVETMEGGNEAAVRCSESGNTLDLEAKEEKADDVKAAIQIERSDRQTRDVHSASDHDSECTEEKLEVKDPPDHSSGAVVPEVEPSAAPVQENELYEKSSRCKLDGNESGEKEEQQVSSVNASGPDVAVKLDFDLNEGFPVDDGHSEIVKVGDTETPSAIHLPCPLPFQMSSVPGSFPASITVAAPAKGPFVPPENPLRSKSELGWKGSAATSAFRPAEPRKNLETPIGTSDMPIVDAAGSNKQSRAPLDFDLNVPDQRAYEDVASQSSARVTWSESGPRDLGTGGLDLDLNRVDETPDAGPFSTSNSSRLEIPPLPSRSSLSSGLSNGGVNISRDFDLNNGPGLEEVGTDTAPRTQPVKTTVSLPGPVSGIRVNSQEFGNFSSWFPPGNSYPAITVPSMFPGRVEQSYVPPAAQRVMCPPGSTSFGAEIYRGPVLSSSPAVAFPPAAPFQYQGFPFETNFSLSSNSFSGCSTAYMDSSSGGALCFPTIPSQLVGPAGVVSSPFPRPIVMGLPGGTSNIGPDGRKWGSQGLDLNAGPGGVTDTDRRDERLPSGLRQLSIPSSQAVVEEHLKIFQVGGGLKRKEPDGGLDAVDRISYKQQHSWQ</sequence>
<feature type="region of interest" description="Disordered" evidence="4">
    <location>
        <begin position="785"/>
        <end position="877"/>
    </location>
</feature>
<evidence type="ECO:0000313" key="8">
    <source>
        <dbReference type="Proteomes" id="UP000796880"/>
    </source>
</evidence>
<protein>
    <submittedName>
        <fullName evidence="7">Uncharacterized protein</fullName>
    </submittedName>
</protein>
<feature type="compositionally biased region" description="Basic and acidic residues" evidence="4">
    <location>
        <begin position="708"/>
        <end position="721"/>
    </location>
</feature>
<dbReference type="GO" id="GO:0003682">
    <property type="term" value="F:chromatin binding"/>
    <property type="evidence" value="ECO:0007669"/>
    <property type="project" value="InterPro"/>
</dbReference>
<feature type="compositionally biased region" description="Polar residues" evidence="4">
    <location>
        <begin position="196"/>
        <end position="211"/>
    </location>
</feature>
<feature type="compositionally biased region" description="Polar residues" evidence="4">
    <location>
        <begin position="547"/>
        <end position="562"/>
    </location>
</feature>
<feature type="compositionally biased region" description="Low complexity" evidence="4">
    <location>
        <begin position="1084"/>
        <end position="1098"/>
    </location>
</feature>
<dbReference type="InterPro" id="IPR001025">
    <property type="entry name" value="BAH_dom"/>
</dbReference>
<feature type="region of interest" description="Disordered" evidence="4">
    <location>
        <begin position="1204"/>
        <end position="1255"/>
    </location>
</feature>
<feature type="compositionally biased region" description="Basic and acidic residues" evidence="4">
    <location>
        <begin position="1031"/>
        <end position="1079"/>
    </location>
</feature>
<feature type="compositionally biased region" description="Polar residues" evidence="4">
    <location>
        <begin position="1271"/>
        <end position="1282"/>
    </location>
</feature>
<dbReference type="PANTHER" id="PTHR46548:SF2">
    <property type="entry name" value="BAH DOMAIN-CONTAINING PROTEIN"/>
    <property type="match status" value="1"/>
</dbReference>
<feature type="region of interest" description="Disordered" evidence="4">
    <location>
        <begin position="1268"/>
        <end position="1370"/>
    </location>
</feature>
<dbReference type="GO" id="GO:0005634">
    <property type="term" value="C:nucleus"/>
    <property type="evidence" value="ECO:0007669"/>
    <property type="project" value="UniProtKB-SubCell"/>
</dbReference>
<dbReference type="PANTHER" id="PTHR46548">
    <property type="entry name" value="BAH AND TFIIS DOMAIN-CONTAINING PROTEIN-RELATED"/>
    <property type="match status" value="1"/>
</dbReference>
<dbReference type="OrthoDB" id="1917005at2759"/>
<dbReference type="InterPro" id="IPR035441">
    <property type="entry name" value="TFIIS/LEDGF_dom_sf"/>
</dbReference>
<dbReference type="PROSITE" id="PS51038">
    <property type="entry name" value="BAH"/>
    <property type="match status" value="1"/>
</dbReference>
<feature type="domain" description="BAH" evidence="5">
    <location>
        <begin position="42"/>
        <end position="157"/>
    </location>
</feature>
<feature type="compositionally biased region" description="Low complexity" evidence="4">
    <location>
        <begin position="519"/>
        <end position="531"/>
    </location>
</feature>
<feature type="compositionally biased region" description="Basic and acidic residues" evidence="4">
    <location>
        <begin position="1586"/>
        <end position="1601"/>
    </location>
</feature>
<evidence type="ECO:0000313" key="7">
    <source>
        <dbReference type="EMBL" id="KAF3444693.1"/>
    </source>
</evidence>
<feature type="compositionally biased region" description="Low complexity" evidence="4">
    <location>
        <begin position="1314"/>
        <end position="1340"/>
    </location>
</feature>
<accession>A0A8K0H2Z0</accession>
<dbReference type="Proteomes" id="UP000796880">
    <property type="component" value="Unassembled WGS sequence"/>
</dbReference>
<comment type="caution">
    <text evidence="7">The sequence shown here is derived from an EMBL/GenBank/DDBJ whole genome shotgun (WGS) entry which is preliminary data.</text>
</comment>
<dbReference type="Pfam" id="PF01426">
    <property type="entry name" value="BAH"/>
    <property type="match status" value="1"/>
</dbReference>
<feature type="region of interest" description="Disordered" evidence="4">
    <location>
        <begin position="497"/>
        <end position="649"/>
    </location>
</feature>
<keyword evidence="8" id="KW-1185">Reference proteome</keyword>
<feature type="compositionally biased region" description="Polar residues" evidence="4">
    <location>
        <begin position="786"/>
        <end position="797"/>
    </location>
</feature>
<organism evidence="7 8">
    <name type="scientific">Rhamnella rubrinervis</name>
    <dbReference type="NCBI Taxonomy" id="2594499"/>
    <lineage>
        <taxon>Eukaryota</taxon>
        <taxon>Viridiplantae</taxon>
        <taxon>Streptophyta</taxon>
        <taxon>Embryophyta</taxon>
        <taxon>Tracheophyta</taxon>
        <taxon>Spermatophyta</taxon>
        <taxon>Magnoliopsida</taxon>
        <taxon>eudicotyledons</taxon>
        <taxon>Gunneridae</taxon>
        <taxon>Pentapetalae</taxon>
        <taxon>rosids</taxon>
        <taxon>fabids</taxon>
        <taxon>Rosales</taxon>
        <taxon>Rhamnaceae</taxon>
        <taxon>rhamnoid group</taxon>
        <taxon>Rhamneae</taxon>
        <taxon>Rhamnella</taxon>
    </lineage>
</organism>
<comment type="subcellular location">
    <subcellularLocation>
        <location evidence="1 3">Nucleus</location>
    </subcellularLocation>
</comment>
<feature type="region of interest" description="Disordered" evidence="4">
    <location>
        <begin position="411"/>
        <end position="481"/>
    </location>
</feature>
<feature type="compositionally biased region" description="Low complexity" evidence="4">
    <location>
        <begin position="632"/>
        <end position="643"/>
    </location>
</feature>
<dbReference type="EMBL" id="VOIH02000006">
    <property type="protein sequence ID" value="KAF3444693.1"/>
    <property type="molecule type" value="Genomic_DNA"/>
</dbReference>
<dbReference type="SMART" id="SM00509">
    <property type="entry name" value="TFS2N"/>
    <property type="match status" value="1"/>
</dbReference>
<feature type="compositionally biased region" description="Basic and acidic residues" evidence="4">
    <location>
        <begin position="1001"/>
        <end position="1011"/>
    </location>
</feature>
<proteinExistence type="predicted"/>
<feature type="region of interest" description="Disordered" evidence="4">
    <location>
        <begin position="181"/>
        <end position="255"/>
    </location>
</feature>
<dbReference type="InterPro" id="IPR043151">
    <property type="entry name" value="BAH_sf"/>
</dbReference>
<feature type="compositionally biased region" description="Basic and acidic residues" evidence="4">
    <location>
        <begin position="227"/>
        <end position="246"/>
    </location>
</feature>
<feature type="region of interest" description="Disordered" evidence="4">
    <location>
        <begin position="1530"/>
        <end position="1554"/>
    </location>
</feature>
<evidence type="ECO:0000259" key="6">
    <source>
        <dbReference type="PROSITE" id="PS51319"/>
    </source>
</evidence>
<name>A0A8K0H2Z0_9ROSA</name>
<feature type="region of interest" description="Disordered" evidence="4">
    <location>
        <begin position="1583"/>
        <end position="1609"/>
    </location>
</feature>
<feature type="region of interest" description="Disordered" evidence="4">
    <location>
        <begin position="961"/>
        <end position="1129"/>
    </location>
</feature>
<keyword evidence="2 3" id="KW-0539">Nucleus</keyword>
<feature type="compositionally biased region" description="Polar residues" evidence="4">
    <location>
        <begin position="581"/>
        <end position="600"/>
    </location>
</feature>
<feature type="domain" description="TFIIS N-terminal" evidence="6">
    <location>
        <begin position="324"/>
        <end position="410"/>
    </location>
</feature>
<evidence type="ECO:0000256" key="3">
    <source>
        <dbReference type="PROSITE-ProRule" id="PRU00649"/>
    </source>
</evidence>